<evidence type="ECO:0000259" key="2">
    <source>
        <dbReference type="Pfam" id="PF20151"/>
    </source>
</evidence>
<reference evidence="3" key="1">
    <citation type="submission" date="2023-03" db="EMBL/GenBank/DDBJ databases">
        <title>Massive genome expansion in bonnet fungi (Mycena s.s.) driven by repeated elements and novel gene families across ecological guilds.</title>
        <authorList>
            <consortium name="Lawrence Berkeley National Laboratory"/>
            <person name="Harder C.B."/>
            <person name="Miyauchi S."/>
            <person name="Viragh M."/>
            <person name="Kuo A."/>
            <person name="Thoen E."/>
            <person name="Andreopoulos B."/>
            <person name="Lu D."/>
            <person name="Skrede I."/>
            <person name="Drula E."/>
            <person name="Henrissat B."/>
            <person name="Morin E."/>
            <person name="Kohler A."/>
            <person name="Barry K."/>
            <person name="LaButti K."/>
            <person name="Morin E."/>
            <person name="Salamov A."/>
            <person name="Lipzen A."/>
            <person name="Mereny Z."/>
            <person name="Hegedus B."/>
            <person name="Baldrian P."/>
            <person name="Stursova M."/>
            <person name="Weitz H."/>
            <person name="Taylor A."/>
            <person name="Grigoriev I.V."/>
            <person name="Nagy L.G."/>
            <person name="Martin F."/>
            <person name="Kauserud H."/>
        </authorList>
    </citation>
    <scope>NUCLEOTIDE SEQUENCE</scope>
    <source>
        <strain evidence="3">9284</strain>
    </source>
</reference>
<comment type="caution">
    <text evidence="3">The sequence shown here is derived from an EMBL/GenBank/DDBJ whole genome shotgun (WGS) entry which is preliminary data.</text>
</comment>
<dbReference type="InterPro" id="IPR045340">
    <property type="entry name" value="DUF6533"/>
</dbReference>
<gene>
    <name evidence="3" type="ORF">FB45DRAFT_356549</name>
</gene>
<evidence type="ECO:0000313" key="3">
    <source>
        <dbReference type="EMBL" id="KAJ7641385.1"/>
    </source>
</evidence>
<organism evidence="3 4">
    <name type="scientific">Roridomyces roridus</name>
    <dbReference type="NCBI Taxonomy" id="1738132"/>
    <lineage>
        <taxon>Eukaryota</taxon>
        <taxon>Fungi</taxon>
        <taxon>Dikarya</taxon>
        <taxon>Basidiomycota</taxon>
        <taxon>Agaricomycotina</taxon>
        <taxon>Agaricomycetes</taxon>
        <taxon>Agaricomycetidae</taxon>
        <taxon>Agaricales</taxon>
        <taxon>Marasmiineae</taxon>
        <taxon>Mycenaceae</taxon>
        <taxon>Roridomyces</taxon>
    </lineage>
</organism>
<keyword evidence="1" id="KW-0812">Transmembrane</keyword>
<keyword evidence="1" id="KW-0472">Membrane</keyword>
<feature type="domain" description="DUF6533" evidence="2">
    <location>
        <begin position="17"/>
        <end position="60"/>
    </location>
</feature>
<dbReference type="EMBL" id="JARKIF010000004">
    <property type="protein sequence ID" value="KAJ7641385.1"/>
    <property type="molecule type" value="Genomic_DNA"/>
</dbReference>
<evidence type="ECO:0000256" key="1">
    <source>
        <dbReference type="SAM" id="Phobius"/>
    </source>
</evidence>
<sequence>MGSMSADVEDRLVPGTLCACATILVYDLLCTLDQEISYVWPRPWSTSTALFVFNRYLPFVDVFISLTSKFTRQSPEQCLMRNVAVGWLSVLGIMLSEGILMLRTYALWERKPFVLVLLCIVAVTVFIPIIILVRVETISLHYIPTPDVGCQLSSASSILIYGYLMIMISETDLRRSHSWVLKLYQDGMLFYAYLLMISVANVLVPILGPRPLANWLATPQRVFHSILCTRVLFLILRQRRLVRTPETTTFALEETHSESGMVFSSIVEEDESRSGILYLYS</sequence>
<accession>A0AAD7C7T4</accession>
<dbReference type="Proteomes" id="UP001221142">
    <property type="component" value="Unassembled WGS sequence"/>
</dbReference>
<feature type="transmembrane region" description="Helical" evidence="1">
    <location>
        <begin position="152"/>
        <end position="168"/>
    </location>
</feature>
<feature type="transmembrane region" description="Helical" evidence="1">
    <location>
        <begin position="12"/>
        <end position="32"/>
    </location>
</feature>
<keyword evidence="1" id="KW-1133">Transmembrane helix</keyword>
<proteinExistence type="predicted"/>
<feature type="transmembrane region" description="Helical" evidence="1">
    <location>
        <begin position="114"/>
        <end position="132"/>
    </location>
</feature>
<evidence type="ECO:0000313" key="4">
    <source>
        <dbReference type="Proteomes" id="UP001221142"/>
    </source>
</evidence>
<name>A0AAD7C7T4_9AGAR</name>
<feature type="transmembrane region" description="Helical" evidence="1">
    <location>
        <begin position="44"/>
        <end position="64"/>
    </location>
</feature>
<feature type="transmembrane region" description="Helical" evidence="1">
    <location>
        <begin position="84"/>
        <end position="102"/>
    </location>
</feature>
<protein>
    <recommendedName>
        <fullName evidence="2">DUF6533 domain-containing protein</fullName>
    </recommendedName>
</protein>
<keyword evidence="4" id="KW-1185">Reference proteome</keyword>
<dbReference type="AlphaFoldDB" id="A0AAD7C7T4"/>
<feature type="transmembrane region" description="Helical" evidence="1">
    <location>
        <begin position="189"/>
        <end position="208"/>
    </location>
</feature>
<dbReference type="Pfam" id="PF20151">
    <property type="entry name" value="DUF6533"/>
    <property type="match status" value="1"/>
</dbReference>